<name>A0A212CLB2_CEREH</name>
<feature type="domain" description="Ras-associating" evidence="1">
    <location>
        <begin position="37"/>
        <end position="66"/>
    </location>
</feature>
<sequence length="114" mass="13169">MLARGPCDARVLPSNLPQLESGSRMRVAHVGSGARPERCLEDHELVVQVESTMASESKFLFRKNYAKYEFFKNPMNFFPEQMVTWCQQSNGSHTQLLQVLGRKRLLLEFLYRCS</sequence>
<dbReference type="InterPro" id="IPR039664">
    <property type="entry name" value="GRB/APBB1IP"/>
</dbReference>
<organism evidence="2 3">
    <name type="scientific">Cervus elaphus hippelaphus</name>
    <name type="common">European red deer</name>
    <dbReference type="NCBI Taxonomy" id="46360"/>
    <lineage>
        <taxon>Eukaryota</taxon>
        <taxon>Metazoa</taxon>
        <taxon>Chordata</taxon>
        <taxon>Craniata</taxon>
        <taxon>Vertebrata</taxon>
        <taxon>Euteleostomi</taxon>
        <taxon>Mammalia</taxon>
        <taxon>Eutheria</taxon>
        <taxon>Laurasiatheria</taxon>
        <taxon>Artiodactyla</taxon>
        <taxon>Ruminantia</taxon>
        <taxon>Pecora</taxon>
        <taxon>Cervidae</taxon>
        <taxon>Cervinae</taxon>
        <taxon>Cervus</taxon>
    </lineage>
</organism>
<keyword evidence="3" id="KW-1185">Reference proteome</keyword>
<dbReference type="Gene3D" id="3.10.20.90">
    <property type="entry name" value="Phosphatidylinositol 3-kinase Catalytic Subunit, Chain A, domain 1"/>
    <property type="match status" value="1"/>
</dbReference>
<dbReference type="InterPro" id="IPR029071">
    <property type="entry name" value="Ubiquitin-like_domsf"/>
</dbReference>
<evidence type="ECO:0000313" key="2">
    <source>
        <dbReference type="EMBL" id="OWK06710.1"/>
    </source>
</evidence>
<dbReference type="InterPro" id="IPR000159">
    <property type="entry name" value="RA_dom"/>
</dbReference>
<dbReference type="PANTHER" id="PTHR11243:SF4">
    <property type="entry name" value="GROWTH FACTOR RECEPTOR-BOUND PROTEIN 10"/>
    <property type="match status" value="1"/>
</dbReference>
<comment type="caution">
    <text evidence="2">The sequence shown here is derived from an EMBL/GenBank/DDBJ whole genome shotgun (WGS) entry which is preliminary data.</text>
</comment>
<dbReference type="GO" id="GO:0008286">
    <property type="term" value="P:insulin receptor signaling pathway"/>
    <property type="evidence" value="ECO:0007669"/>
    <property type="project" value="TreeGrafter"/>
</dbReference>
<dbReference type="OrthoDB" id="6278443at2759"/>
<dbReference type="EMBL" id="MKHE01000018">
    <property type="protein sequence ID" value="OWK06710.1"/>
    <property type="molecule type" value="Genomic_DNA"/>
</dbReference>
<dbReference type="AlphaFoldDB" id="A0A212CLB2"/>
<dbReference type="GO" id="GO:0046627">
    <property type="term" value="P:negative regulation of insulin receptor signaling pathway"/>
    <property type="evidence" value="ECO:0007669"/>
    <property type="project" value="TreeGrafter"/>
</dbReference>
<dbReference type="GO" id="GO:0030178">
    <property type="term" value="P:negative regulation of Wnt signaling pathway"/>
    <property type="evidence" value="ECO:0007669"/>
    <property type="project" value="TreeGrafter"/>
</dbReference>
<accession>A0A212CLB2</accession>
<dbReference type="PANTHER" id="PTHR11243">
    <property type="entry name" value="GROWTH FACTOR RECEPTOR-BOUND PROTEIN"/>
    <property type="match status" value="1"/>
</dbReference>
<evidence type="ECO:0000313" key="3">
    <source>
        <dbReference type="Proteomes" id="UP000242450"/>
    </source>
</evidence>
<protein>
    <submittedName>
        <fullName evidence="2">GRB10</fullName>
    </submittedName>
</protein>
<proteinExistence type="predicted"/>
<dbReference type="PROSITE" id="PS50200">
    <property type="entry name" value="RA"/>
    <property type="match status" value="1"/>
</dbReference>
<evidence type="ECO:0000259" key="1">
    <source>
        <dbReference type="PROSITE" id="PS50200"/>
    </source>
</evidence>
<dbReference type="GO" id="GO:0005158">
    <property type="term" value="F:insulin receptor binding"/>
    <property type="evidence" value="ECO:0007669"/>
    <property type="project" value="TreeGrafter"/>
</dbReference>
<dbReference type="SUPFAM" id="SSF54236">
    <property type="entry name" value="Ubiquitin-like"/>
    <property type="match status" value="1"/>
</dbReference>
<gene>
    <name evidence="2" type="ORF">Celaphus_00011835</name>
</gene>
<dbReference type="Proteomes" id="UP000242450">
    <property type="component" value="Chromosome 18"/>
</dbReference>
<reference evidence="2 3" key="1">
    <citation type="journal article" date="2018" name="Mol. Genet. Genomics">
        <title>The red deer Cervus elaphus genome CerEla1.0: sequencing, annotating, genes, and chromosomes.</title>
        <authorList>
            <person name="Bana N.A."/>
            <person name="Nyiri A."/>
            <person name="Nagy J."/>
            <person name="Frank K."/>
            <person name="Nagy T."/>
            <person name="Steger V."/>
            <person name="Schiller M."/>
            <person name="Lakatos P."/>
            <person name="Sugar L."/>
            <person name="Horn P."/>
            <person name="Barta E."/>
            <person name="Orosz L."/>
        </authorList>
    </citation>
    <scope>NUCLEOTIDE SEQUENCE [LARGE SCALE GENOMIC DNA]</scope>
    <source>
        <strain evidence="2">Hungarian</strain>
    </source>
</reference>